<keyword evidence="3" id="KW-1185">Reference proteome</keyword>
<sequence length="109" mass="12446">MTEIEPAQLYFCYDCVTDSIRYACPVSIQKYPLSQLPALRIPPSASSRRLGTLNPEIENSAARIRYHLSSASKYKAPTLRQMAFRGYKWSPPAQHARTPTQLWESKVEN</sequence>
<organism evidence="2 3">
    <name type="scientific">Oculimacula yallundae</name>
    <dbReference type="NCBI Taxonomy" id="86028"/>
    <lineage>
        <taxon>Eukaryota</taxon>
        <taxon>Fungi</taxon>
        <taxon>Dikarya</taxon>
        <taxon>Ascomycota</taxon>
        <taxon>Pezizomycotina</taxon>
        <taxon>Leotiomycetes</taxon>
        <taxon>Helotiales</taxon>
        <taxon>Ploettnerulaceae</taxon>
        <taxon>Oculimacula</taxon>
    </lineage>
</organism>
<reference evidence="2 3" key="1">
    <citation type="journal article" date="2024" name="Commun. Biol.">
        <title>Comparative genomic analysis of thermophilic fungi reveals convergent evolutionary adaptations and gene losses.</title>
        <authorList>
            <person name="Steindorff A.S."/>
            <person name="Aguilar-Pontes M.V."/>
            <person name="Robinson A.J."/>
            <person name="Andreopoulos B."/>
            <person name="LaButti K."/>
            <person name="Kuo A."/>
            <person name="Mondo S."/>
            <person name="Riley R."/>
            <person name="Otillar R."/>
            <person name="Haridas S."/>
            <person name="Lipzen A."/>
            <person name="Grimwood J."/>
            <person name="Schmutz J."/>
            <person name="Clum A."/>
            <person name="Reid I.D."/>
            <person name="Moisan M.C."/>
            <person name="Butler G."/>
            <person name="Nguyen T.T.M."/>
            <person name="Dewar K."/>
            <person name="Conant G."/>
            <person name="Drula E."/>
            <person name="Henrissat B."/>
            <person name="Hansel C."/>
            <person name="Singer S."/>
            <person name="Hutchinson M.I."/>
            <person name="de Vries R.P."/>
            <person name="Natvig D.O."/>
            <person name="Powell A.J."/>
            <person name="Tsang A."/>
            <person name="Grigoriev I.V."/>
        </authorList>
    </citation>
    <scope>NUCLEOTIDE SEQUENCE [LARGE SCALE GENOMIC DNA]</scope>
    <source>
        <strain evidence="2 3">CBS 494.80</strain>
    </source>
</reference>
<gene>
    <name evidence="2" type="ORF">VTL71DRAFT_8683</name>
</gene>
<evidence type="ECO:0000313" key="3">
    <source>
        <dbReference type="Proteomes" id="UP001595075"/>
    </source>
</evidence>
<evidence type="ECO:0000256" key="1">
    <source>
        <dbReference type="SAM" id="MobiDB-lite"/>
    </source>
</evidence>
<feature type="region of interest" description="Disordered" evidence="1">
    <location>
        <begin position="90"/>
        <end position="109"/>
    </location>
</feature>
<accession>A0ABR4CZV0</accession>
<name>A0ABR4CZV0_9HELO</name>
<comment type="caution">
    <text evidence="2">The sequence shown here is derived from an EMBL/GenBank/DDBJ whole genome shotgun (WGS) entry which is preliminary data.</text>
</comment>
<protein>
    <submittedName>
        <fullName evidence="2">Uncharacterized protein</fullName>
    </submittedName>
</protein>
<evidence type="ECO:0000313" key="2">
    <source>
        <dbReference type="EMBL" id="KAL2074903.1"/>
    </source>
</evidence>
<proteinExistence type="predicted"/>
<dbReference type="EMBL" id="JAZHXI010000002">
    <property type="protein sequence ID" value="KAL2074903.1"/>
    <property type="molecule type" value="Genomic_DNA"/>
</dbReference>
<dbReference type="Proteomes" id="UP001595075">
    <property type="component" value="Unassembled WGS sequence"/>
</dbReference>